<proteinExistence type="predicted"/>
<dbReference type="AlphaFoldDB" id="A8PQH7"/>
<evidence type="ECO:0000313" key="2">
    <source>
        <dbReference type="Proteomes" id="UP000054075"/>
    </source>
</evidence>
<keyword evidence="2" id="KW-1185">Reference proteome</keyword>
<reference evidence="1" key="2">
    <citation type="submission" date="2007-10" db="EMBL/GenBank/DDBJ databases">
        <authorList>
            <person name="Myers G.S."/>
        </authorList>
    </citation>
    <scope>NUCLEOTIDE SEQUENCE [LARGE SCALE GENOMIC DNA]</scope>
</reference>
<accession>A8PQH7</accession>
<organism evidence="1 2">
    <name type="scientific">Rickettsiella grylli</name>
    <dbReference type="NCBI Taxonomy" id="59196"/>
    <lineage>
        <taxon>Bacteria</taxon>
        <taxon>Pseudomonadati</taxon>
        <taxon>Pseudomonadota</taxon>
        <taxon>Gammaproteobacteria</taxon>
        <taxon>Legionellales</taxon>
        <taxon>Coxiellaceae</taxon>
        <taxon>Rickettsiella</taxon>
    </lineage>
</organism>
<evidence type="ECO:0000313" key="1">
    <source>
        <dbReference type="EMBL" id="EDP46234.1"/>
    </source>
</evidence>
<dbReference type="Proteomes" id="UP000054075">
    <property type="component" value="Unassembled WGS sequence"/>
</dbReference>
<name>A8PQH7_9COXI</name>
<gene>
    <name evidence="1" type="ORF">RICGR_1524</name>
</gene>
<reference evidence="1" key="1">
    <citation type="submission" date="2006-04" db="EMBL/GenBank/DDBJ databases">
        <authorList>
            <person name="Seshadri R."/>
            <person name="Federici B.A."/>
        </authorList>
    </citation>
    <scope>NUCLEOTIDE SEQUENCE [LARGE SCALE GENOMIC DNA]</scope>
</reference>
<dbReference type="EMBL" id="AAQJ02000001">
    <property type="protein sequence ID" value="EDP46234.1"/>
    <property type="molecule type" value="Genomic_DNA"/>
</dbReference>
<comment type="caution">
    <text evidence="1">The sequence shown here is derived from an EMBL/GenBank/DDBJ whole genome shotgun (WGS) entry which is preliminary data.</text>
</comment>
<sequence>MKHDDSLIKDPQLNKILHQTLDTPLTSDDLMQPISKFSI</sequence>
<protein>
    <submittedName>
        <fullName evidence="1">Uncharacterized protein</fullName>
    </submittedName>
</protein>